<dbReference type="Proteomes" id="UP001597211">
    <property type="component" value="Unassembled WGS sequence"/>
</dbReference>
<accession>A0ABW3SCI2</accession>
<reference evidence="3" key="1">
    <citation type="journal article" date="2019" name="Int. J. Syst. Evol. Microbiol.">
        <title>The Global Catalogue of Microorganisms (GCM) 10K type strain sequencing project: providing services to taxonomists for standard genome sequencing and annotation.</title>
        <authorList>
            <consortium name="The Broad Institute Genomics Platform"/>
            <consortium name="The Broad Institute Genome Sequencing Center for Infectious Disease"/>
            <person name="Wu L."/>
            <person name="Ma J."/>
        </authorList>
    </citation>
    <scope>NUCLEOTIDE SEQUENCE [LARGE SCALE GENOMIC DNA]</scope>
    <source>
        <strain evidence="3">CCUG 48216</strain>
    </source>
</reference>
<dbReference type="SUPFAM" id="SSF54593">
    <property type="entry name" value="Glyoxalase/Bleomycin resistance protein/Dihydroxybiphenyl dioxygenase"/>
    <property type="match status" value="1"/>
</dbReference>
<dbReference type="InterPro" id="IPR029068">
    <property type="entry name" value="Glyas_Bleomycin-R_OHBP_Dase"/>
</dbReference>
<dbReference type="EMBL" id="JBHTKZ010000018">
    <property type="protein sequence ID" value="MFD1181966.1"/>
    <property type="molecule type" value="Genomic_DNA"/>
</dbReference>
<evidence type="ECO:0000313" key="3">
    <source>
        <dbReference type="Proteomes" id="UP001597211"/>
    </source>
</evidence>
<feature type="domain" description="Glyoxalase/fosfomycin resistance/dioxygenase" evidence="1">
    <location>
        <begin position="13"/>
        <end position="132"/>
    </location>
</feature>
<gene>
    <name evidence="2" type="ORF">ACFQ2Z_11390</name>
</gene>
<dbReference type="PANTHER" id="PTHR33990:SF1">
    <property type="entry name" value="PROTEIN YJDN"/>
    <property type="match status" value="1"/>
</dbReference>
<evidence type="ECO:0000259" key="1">
    <source>
        <dbReference type="Pfam" id="PF00903"/>
    </source>
</evidence>
<dbReference type="InterPro" id="IPR004360">
    <property type="entry name" value="Glyas_Fos-R_dOase_dom"/>
</dbReference>
<dbReference type="RefSeq" id="WP_240268929.1">
    <property type="nucleotide sequence ID" value="NZ_JAKSXN010000018.1"/>
</dbReference>
<dbReference type="Pfam" id="PF00903">
    <property type="entry name" value="Glyoxalase"/>
    <property type="match status" value="1"/>
</dbReference>
<name>A0ABW3SCI2_9BACL</name>
<protein>
    <submittedName>
        <fullName evidence="2">VOC family protein</fullName>
    </submittedName>
</protein>
<dbReference type="Gene3D" id="3.10.180.10">
    <property type="entry name" value="2,3-Dihydroxybiphenyl 1,2-Dioxygenase, domain 1"/>
    <property type="match status" value="1"/>
</dbReference>
<dbReference type="PANTHER" id="PTHR33990">
    <property type="entry name" value="PROTEIN YJDN-RELATED"/>
    <property type="match status" value="1"/>
</dbReference>
<comment type="caution">
    <text evidence="2">The sequence shown here is derived from an EMBL/GenBank/DDBJ whole genome shotgun (WGS) entry which is preliminary data.</text>
</comment>
<dbReference type="InterPro" id="IPR028973">
    <property type="entry name" value="PhnB-like"/>
</dbReference>
<keyword evidence="3" id="KW-1185">Reference proteome</keyword>
<sequence length="140" mass="15620">MILLASPLIAMNGEAAEAIAFYEQALEAKVVFKQTFGEMPEPKEPMSEELQKRISHSVLKLGDAEMYVSDKFPDEPHSVGNQVTVCLTVDTAEHAQRLFDALKQGGEVHRPLQPIYFSPAYGIVTDKFGVTFYVFTRRPA</sequence>
<proteinExistence type="predicted"/>
<dbReference type="CDD" id="cd06588">
    <property type="entry name" value="PhnB_like"/>
    <property type="match status" value="1"/>
</dbReference>
<organism evidence="2 3">
    <name type="scientific">Paenibacillus timonensis</name>
    <dbReference type="NCBI Taxonomy" id="225915"/>
    <lineage>
        <taxon>Bacteria</taxon>
        <taxon>Bacillati</taxon>
        <taxon>Bacillota</taxon>
        <taxon>Bacilli</taxon>
        <taxon>Bacillales</taxon>
        <taxon>Paenibacillaceae</taxon>
        <taxon>Paenibacillus</taxon>
    </lineage>
</organism>
<evidence type="ECO:0000313" key="2">
    <source>
        <dbReference type="EMBL" id="MFD1181966.1"/>
    </source>
</evidence>